<dbReference type="Proteomes" id="UP000002051">
    <property type="component" value="Chromosome 4"/>
</dbReference>
<dbReference type="EMBL" id="CM001220">
    <property type="protein sequence ID" value="AES92681.2"/>
    <property type="molecule type" value="Genomic_DNA"/>
</dbReference>
<keyword evidence="3" id="KW-1185">Reference proteome</keyword>
<dbReference type="PaxDb" id="3880-AES92681"/>
<dbReference type="InterPro" id="IPR032675">
    <property type="entry name" value="LRR_dom_sf"/>
</dbReference>
<dbReference type="HOGENOM" id="CLU_867058_0_0_1"/>
<proteinExistence type="predicted"/>
<dbReference type="GO" id="GO:0031146">
    <property type="term" value="P:SCF-dependent proteasomal ubiquitin-dependent protein catabolic process"/>
    <property type="evidence" value="ECO:0000318"/>
    <property type="project" value="GO_Central"/>
</dbReference>
<evidence type="ECO:0000313" key="3">
    <source>
        <dbReference type="Proteomes" id="UP000002051"/>
    </source>
</evidence>
<gene>
    <name evidence="1" type="ordered locus">MTR_4g132730</name>
</gene>
<dbReference type="PANTHER" id="PTHR13318:SF106">
    <property type="entry name" value="F-BOX_LRR-REPEAT PROTEIN 2"/>
    <property type="match status" value="1"/>
</dbReference>
<sequence>MTTVGMHHDGDNKRMRLVTDSYLPDECWQYILKLLSSDRNDDNNYSYLKAVSMVSKQLFSIINDLRFSLTVYNSTRPFLLRLFHRFSNLTTTVGMHHDGDNKRMRLVADSYLPDECWQYILKLLSSDRNDDNNCSYLKAVSMNLNLAYCSTVNLIGMNFRVPQLEVLNLSYTKVDDGTLYVTSKNCRGLLHLLLKNSDVTEKGVKHVLENCTQLREINLNGCDKVHTSVVDSMVFSRPSLRKITAPPGFHLSDEKKKLFLRQGCIVCSKNNGASLDASTSSSMPCVSDSGNSLSENQESDIMYFAQSVCITNKNNLVSLLF</sequence>
<evidence type="ECO:0000313" key="2">
    <source>
        <dbReference type="EnsemblPlants" id="AES92681"/>
    </source>
</evidence>
<name>G7JKF4_MEDTR</name>
<protein>
    <submittedName>
        <fullName evidence="1 2">Uncharacterized protein</fullName>
    </submittedName>
</protein>
<dbReference type="PANTHER" id="PTHR13318">
    <property type="entry name" value="PARTNER OF PAIRED, ISOFORM B-RELATED"/>
    <property type="match status" value="1"/>
</dbReference>
<dbReference type="eggNOG" id="KOG1947">
    <property type="taxonomic scope" value="Eukaryota"/>
</dbReference>
<accession>A0A0C3X8V7</accession>
<reference evidence="1 3" key="2">
    <citation type="journal article" date="2014" name="BMC Genomics">
        <title>An improved genome release (version Mt4.0) for the model legume Medicago truncatula.</title>
        <authorList>
            <person name="Tang H."/>
            <person name="Krishnakumar V."/>
            <person name="Bidwell S."/>
            <person name="Rosen B."/>
            <person name="Chan A."/>
            <person name="Zhou S."/>
            <person name="Gentzbittel L."/>
            <person name="Childs K.L."/>
            <person name="Yandell M."/>
            <person name="Gundlach H."/>
            <person name="Mayer K.F."/>
            <person name="Schwartz D.C."/>
            <person name="Town C.D."/>
        </authorList>
    </citation>
    <scope>GENOME REANNOTATION</scope>
    <source>
        <strain evidence="2 3">cv. Jemalong A17</strain>
    </source>
</reference>
<accession>G7JKF4</accession>
<dbReference type="EnsemblPlants" id="AES92681">
    <property type="protein sequence ID" value="AES92681"/>
    <property type="gene ID" value="MTR_4g132730"/>
</dbReference>
<dbReference type="GO" id="GO:0019005">
    <property type="term" value="C:SCF ubiquitin ligase complex"/>
    <property type="evidence" value="ECO:0000318"/>
    <property type="project" value="GO_Central"/>
</dbReference>
<organism evidence="1 3">
    <name type="scientific">Medicago truncatula</name>
    <name type="common">Barrel medic</name>
    <name type="synonym">Medicago tribuloides</name>
    <dbReference type="NCBI Taxonomy" id="3880"/>
    <lineage>
        <taxon>Eukaryota</taxon>
        <taxon>Viridiplantae</taxon>
        <taxon>Streptophyta</taxon>
        <taxon>Embryophyta</taxon>
        <taxon>Tracheophyta</taxon>
        <taxon>Spermatophyta</taxon>
        <taxon>Magnoliopsida</taxon>
        <taxon>eudicotyledons</taxon>
        <taxon>Gunneridae</taxon>
        <taxon>Pentapetalae</taxon>
        <taxon>rosids</taxon>
        <taxon>fabids</taxon>
        <taxon>Fabales</taxon>
        <taxon>Fabaceae</taxon>
        <taxon>Papilionoideae</taxon>
        <taxon>50 kb inversion clade</taxon>
        <taxon>NPAAA clade</taxon>
        <taxon>Hologalegina</taxon>
        <taxon>IRL clade</taxon>
        <taxon>Trifolieae</taxon>
        <taxon>Medicago</taxon>
    </lineage>
</organism>
<reference evidence="1 3" key="1">
    <citation type="journal article" date="2011" name="Nature">
        <title>The Medicago genome provides insight into the evolution of rhizobial symbioses.</title>
        <authorList>
            <person name="Young N.D."/>
            <person name="Debelle F."/>
            <person name="Oldroyd G.E."/>
            <person name="Geurts R."/>
            <person name="Cannon S.B."/>
            <person name="Udvardi M.K."/>
            <person name="Benedito V.A."/>
            <person name="Mayer K.F."/>
            <person name="Gouzy J."/>
            <person name="Schoof H."/>
            <person name="Van de Peer Y."/>
            <person name="Proost S."/>
            <person name="Cook D.R."/>
            <person name="Meyers B.C."/>
            <person name="Spannagl M."/>
            <person name="Cheung F."/>
            <person name="De Mita S."/>
            <person name="Krishnakumar V."/>
            <person name="Gundlach H."/>
            <person name="Zhou S."/>
            <person name="Mudge J."/>
            <person name="Bharti A.K."/>
            <person name="Murray J.D."/>
            <person name="Naoumkina M.A."/>
            <person name="Rosen B."/>
            <person name="Silverstein K.A."/>
            <person name="Tang H."/>
            <person name="Rombauts S."/>
            <person name="Zhao P.X."/>
            <person name="Zhou P."/>
            <person name="Barbe V."/>
            <person name="Bardou P."/>
            <person name="Bechner M."/>
            <person name="Bellec A."/>
            <person name="Berger A."/>
            <person name="Berges H."/>
            <person name="Bidwell S."/>
            <person name="Bisseling T."/>
            <person name="Choisne N."/>
            <person name="Couloux A."/>
            <person name="Denny R."/>
            <person name="Deshpande S."/>
            <person name="Dai X."/>
            <person name="Doyle J.J."/>
            <person name="Dudez A.M."/>
            <person name="Farmer A.D."/>
            <person name="Fouteau S."/>
            <person name="Franken C."/>
            <person name="Gibelin C."/>
            <person name="Gish J."/>
            <person name="Goldstein S."/>
            <person name="Gonzalez A.J."/>
            <person name="Green P.J."/>
            <person name="Hallab A."/>
            <person name="Hartog M."/>
            <person name="Hua A."/>
            <person name="Humphray S.J."/>
            <person name="Jeong D.H."/>
            <person name="Jing Y."/>
            <person name="Jocker A."/>
            <person name="Kenton S.M."/>
            <person name="Kim D.J."/>
            <person name="Klee K."/>
            <person name="Lai H."/>
            <person name="Lang C."/>
            <person name="Lin S."/>
            <person name="Macmil S.L."/>
            <person name="Magdelenat G."/>
            <person name="Matthews L."/>
            <person name="McCorrison J."/>
            <person name="Monaghan E.L."/>
            <person name="Mun J.H."/>
            <person name="Najar F.Z."/>
            <person name="Nicholson C."/>
            <person name="Noirot C."/>
            <person name="O'Bleness M."/>
            <person name="Paule C.R."/>
            <person name="Poulain J."/>
            <person name="Prion F."/>
            <person name="Qin B."/>
            <person name="Qu C."/>
            <person name="Retzel E.F."/>
            <person name="Riddle C."/>
            <person name="Sallet E."/>
            <person name="Samain S."/>
            <person name="Samson N."/>
            <person name="Sanders I."/>
            <person name="Saurat O."/>
            <person name="Scarpelli C."/>
            <person name="Schiex T."/>
            <person name="Segurens B."/>
            <person name="Severin A.J."/>
            <person name="Sherrier D.J."/>
            <person name="Shi R."/>
            <person name="Sims S."/>
            <person name="Singer S.R."/>
            <person name="Sinharoy S."/>
            <person name="Sterck L."/>
            <person name="Viollet A."/>
            <person name="Wang B.B."/>
            <person name="Wang K."/>
            <person name="Wang M."/>
            <person name="Wang X."/>
            <person name="Warfsmann J."/>
            <person name="Weissenbach J."/>
            <person name="White D.D."/>
            <person name="White J.D."/>
            <person name="Wiley G.B."/>
            <person name="Wincker P."/>
            <person name="Xing Y."/>
            <person name="Yang L."/>
            <person name="Yao Z."/>
            <person name="Ying F."/>
            <person name="Zhai J."/>
            <person name="Zhou L."/>
            <person name="Zuber A."/>
            <person name="Denarie J."/>
            <person name="Dixon R.A."/>
            <person name="May G.D."/>
            <person name="Schwartz D.C."/>
            <person name="Rogers J."/>
            <person name="Quetier F."/>
            <person name="Town C.D."/>
            <person name="Roe B.A."/>
        </authorList>
    </citation>
    <scope>NUCLEOTIDE SEQUENCE [LARGE SCALE GENOMIC DNA]</scope>
    <source>
        <strain evidence="1">A17</strain>
        <strain evidence="2 3">cv. Jemalong A17</strain>
    </source>
</reference>
<reference evidence="2" key="3">
    <citation type="submission" date="2015-04" db="UniProtKB">
        <authorList>
            <consortium name="EnsemblPlants"/>
        </authorList>
    </citation>
    <scope>IDENTIFICATION</scope>
    <source>
        <strain evidence="2">cv. Jemalong A17</strain>
    </source>
</reference>
<dbReference type="AlphaFoldDB" id="G7JKF4"/>
<evidence type="ECO:0000313" key="1">
    <source>
        <dbReference type="EMBL" id="AES92681.2"/>
    </source>
</evidence>
<dbReference type="SUPFAM" id="SSF52047">
    <property type="entry name" value="RNI-like"/>
    <property type="match status" value="1"/>
</dbReference>
<dbReference type="Gene3D" id="3.80.10.10">
    <property type="entry name" value="Ribonuclease Inhibitor"/>
    <property type="match status" value="1"/>
</dbReference>